<evidence type="ECO:0000256" key="1">
    <source>
        <dbReference type="ARBA" id="ARBA00001946"/>
    </source>
</evidence>
<keyword evidence="9" id="KW-0472">Membrane</keyword>
<dbReference type="Pfam" id="PF21447">
    <property type="entry name" value="Ppx-GppA_III"/>
    <property type="match status" value="1"/>
</dbReference>
<dbReference type="InterPro" id="IPR003695">
    <property type="entry name" value="Ppx_GppA_N"/>
</dbReference>
<dbReference type="EMBL" id="AP018045">
    <property type="protein sequence ID" value="BAX52096.1"/>
    <property type="molecule type" value="Genomic_DNA"/>
</dbReference>
<evidence type="ECO:0000313" key="15">
    <source>
        <dbReference type="Proteomes" id="UP000218676"/>
    </source>
</evidence>
<dbReference type="Pfam" id="PF02541">
    <property type="entry name" value="Ppx-GppA"/>
    <property type="match status" value="1"/>
</dbReference>
<dbReference type="Gene3D" id="1.10.3210.10">
    <property type="entry name" value="Hypothetical protein af1432"/>
    <property type="match status" value="1"/>
</dbReference>
<evidence type="ECO:0000259" key="12">
    <source>
        <dbReference type="Pfam" id="PF21447"/>
    </source>
</evidence>
<evidence type="ECO:0000313" key="13">
    <source>
        <dbReference type="EMBL" id="BAX52096.1"/>
    </source>
</evidence>
<dbReference type="FunFam" id="3.30.420.150:FF:000001">
    <property type="entry name" value="Guanosine-5'-triphosphate,3'-diphosphate pyrophosphatase"/>
    <property type="match status" value="1"/>
</dbReference>
<dbReference type="SUPFAM" id="SSF53067">
    <property type="entry name" value="Actin-like ATPase domain"/>
    <property type="match status" value="2"/>
</dbReference>
<comment type="cofactor">
    <cofactor evidence="1">
        <name>Mg(2+)</name>
        <dbReference type="ChEBI" id="CHEBI:18420"/>
    </cofactor>
</comment>
<dbReference type="EMBL" id="CP061854">
    <property type="protein sequence ID" value="QOD56002.1"/>
    <property type="molecule type" value="Genomic_DNA"/>
</dbReference>
<comment type="subcellular location">
    <subcellularLocation>
        <location evidence="2">Cell membrane</location>
        <topology evidence="2">Peripheral membrane protein</topology>
    </subcellularLocation>
</comment>
<dbReference type="Proteomes" id="UP000218676">
    <property type="component" value="Chromosome 1"/>
</dbReference>
<dbReference type="EC" id="3.6.1.11" evidence="5"/>
<dbReference type="PANTHER" id="PTHR30005">
    <property type="entry name" value="EXOPOLYPHOSPHATASE"/>
    <property type="match status" value="1"/>
</dbReference>
<keyword evidence="7" id="KW-1003">Cell membrane</keyword>
<dbReference type="Gene3D" id="3.30.70.2260">
    <property type="match status" value="1"/>
</dbReference>
<reference evidence="15" key="2">
    <citation type="submission" date="2017-05" db="EMBL/GenBank/DDBJ databases">
        <title>Whole genome sequence of fish pathogenic bacteria, Photobacterium damselae subsp. piscicida, strain 91-197, isolated from hybrid striped bass (Morone sp.) in USA.</title>
        <authorList>
            <person name="Teru Y."/>
            <person name="Hikima J."/>
            <person name="Kono T."/>
            <person name="Sakai M."/>
            <person name="Takano T."/>
            <person name="Hawke J.P."/>
            <person name="Takeyama H."/>
            <person name="Aoki T."/>
        </authorList>
    </citation>
    <scope>NUCLEOTIDE SEQUENCE [LARGE SCALE GENOMIC DNA]</scope>
    <source>
        <strain evidence="15">91-197</strain>
    </source>
</reference>
<evidence type="ECO:0000256" key="2">
    <source>
        <dbReference type="ARBA" id="ARBA00004202"/>
    </source>
</evidence>
<dbReference type="GO" id="GO:0004309">
    <property type="term" value="F:exopolyphosphatase activity"/>
    <property type="evidence" value="ECO:0007669"/>
    <property type="project" value="UniProtKB-EC"/>
</dbReference>
<dbReference type="RefSeq" id="WP_086957630.1">
    <property type="nucleotide sequence ID" value="NZ_AP018045.1"/>
</dbReference>
<evidence type="ECO:0000256" key="5">
    <source>
        <dbReference type="ARBA" id="ARBA00012451"/>
    </source>
</evidence>
<name>A0A1V1V8Y2_PHODP</name>
<reference evidence="14 16" key="3">
    <citation type="submission" date="2020-09" db="EMBL/GenBank/DDBJ databases">
        <title>Complete, closed and curated genome sequences of Photobacterium damselae subsp. piscicida isolates from Australia indicate localised evolution and additional plasmid-borne pathogenicity mechanisms.</title>
        <authorList>
            <person name="Baseggio L."/>
            <person name="Silayeva O."/>
            <person name="Buller N."/>
            <person name="Landos M."/>
            <person name="Engelstaedter J."/>
            <person name="Barnes A.C."/>
        </authorList>
    </citation>
    <scope>NUCLEOTIDE SEQUENCE [LARGE SCALE GENOMIC DNA]</scope>
    <source>
        <strain evidence="14 16">AS-16-0540-1</strain>
    </source>
</reference>
<dbReference type="InterPro" id="IPR043129">
    <property type="entry name" value="ATPase_NBD"/>
</dbReference>
<dbReference type="FunFam" id="3.30.420.40:FF:000023">
    <property type="entry name" value="Guanosine-5'-triphosphate,3'-diphosphate pyrophosphatase"/>
    <property type="match status" value="1"/>
</dbReference>
<evidence type="ECO:0000313" key="16">
    <source>
        <dbReference type="Proteomes" id="UP000516656"/>
    </source>
</evidence>
<reference evidence="13" key="1">
    <citation type="journal article" date="2017" name="Genome Announc.">
        <title>Whole-Genome Sequence of Photobacterium damselae subsp. piscicida Strain 91-197, Isolated from Hybrid Striped Bass (Morone sp.) in the United States.</title>
        <authorList>
            <person name="Teru Y."/>
            <person name="Hikima J."/>
            <person name="Kono T."/>
            <person name="Sakai M."/>
            <person name="Takano T."/>
            <person name="Hawke J.P."/>
            <person name="Takeyama H."/>
            <person name="Aoki T."/>
        </authorList>
    </citation>
    <scope>NUCLEOTIDE SEQUENCE</scope>
    <source>
        <strain evidence="13">91-197</strain>
    </source>
</reference>
<feature type="domain" description="Ppx/GppA phosphatase C-terminal" evidence="12">
    <location>
        <begin position="314"/>
        <end position="487"/>
    </location>
</feature>
<dbReference type="InterPro" id="IPR050273">
    <property type="entry name" value="GppA/Ppx_hydrolase"/>
</dbReference>
<proteinExistence type="inferred from homology"/>
<gene>
    <name evidence="14" type="primary">ppx</name>
    <name evidence="14" type="ORF">IC627_12080</name>
    <name evidence="13" type="ORF">PDPUS_1_00722</name>
</gene>
<dbReference type="NCBIfam" id="TIGR03706">
    <property type="entry name" value="exo_poly_only"/>
    <property type="match status" value="1"/>
</dbReference>
<dbReference type="AlphaFoldDB" id="A0A1V1V8Y2"/>
<evidence type="ECO:0000313" key="14">
    <source>
        <dbReference type="EMBL" id="QOD56002.1"/>
    </source>
</evidence>
<dbReference type="Gene3D" id="3.30.420.150">
    <property type="entry name" value="Exopolyphosphatase. Domain 2"/>
    <property type="match status" value="1"/>
</dbReference>
<feature type="domain" description="Ppx/GppA phosphatase N-terminal" evidence="11">
    <location>
        <begin position="24"/>
        <end position="308"/>
    </location>
</feature>
<dbReference type="PANTHER" id="PTHR30005:SF14">
    <property type="entry name" value="EXOPOLYPHOSPHATASE"/>
    <property type="match status" value="1"/>
</dbReference>
<dbReference type="GO" id="GO:0005886">
    <property type="term" value="C:plasma membrane"/>
    <property type="evidence" value="ECO:0007669"/>
    <property type="project" value="UniProtKB-SubCell"/>
</dbReference>
<dbReference type="InterPro" id="IPR022371">
    <property type="entry name" value="Exopolyphosphatase"/>
</dbReference>
<comment type="similarity">
    <text evidence="3">Belongs to the GppA/Ppx family.</text>
</comment>
<evidence type="ECO:0000256" key="7">
    <source>
        <dbReference type="ARBA" id="ARBA00022475"/>
    </source>
</evidence>
<dbReference type="PIRSF" id="PIRSF001267">
    <property type="entry name" value="Pyrophosphatase_GppA_Ppx"/>
    <property type="match status" value="1"/>
</dbReference>
<keyword evidence="8 14" id="KW-0378">Hydrolase</keyword>
<evidence type="ECO:0000256" key="9">
    <source>
        <dbReference type="ARBA" id="ARBA00023136"/>
    </source>
</evidence>
<sequence>MNSEYKAPREIAAIDLGSNSFHMVVARIIGNSLQIISRHKQRVRLASGLDSQNNLNQTVIQQGLQCLAMFAERLQDFPQADVRIAATYTLRQAKNAHIFLKRAEHYLPYPIEIIPGTEEARLIYLGVAHTHESMAQKLVIDIGGGSTELIIGSGFTPQLLYSKHMGCVSYSQRFFADGKLNKRNFHQAQLAAKQKLESIAEQYKALGWQFALGSSGTIKAIREVLDAQNPALDEGDITLAKLNQLIDQMIKCKKITQLDLPGLSADRQPVFAAGVAILSAIFQELNIATLSFSSGALREGLLYEMESRFRQQDIRTRTAKALAKQYHVDVHQATRVKETALYLYRQLTPSEDNNSELTSLLNWAALLHEVGLSISYPGFHRHSSYLLRYSTMPGFNLEQQTLLATLARFQRKSLKLTEMAELSLYSRKQIYPMIRALRLAVIFNGQRRGLPHPTIHLKANQQHWQLTLPSEWLKENQLLEADLVREQAYWHKVNWQLSYAQDLT</sequence>
<evidence type="ECO:0000256" key="3">
    <source>
        <dbReference type="ARBA" id="ARBA00007125"/>
    </source>
</evidence>
<dbReference type="InterPro" id="IPR048950">
    <property type="entry name" value="Ppx_GppA_C"/>
</dbReference>
<dbReference type="SUPFAM" id="SSF109604">
    <property type="entry name" value="HD-domain/PDEase-like"/>
    <property type="match status" value="1"/>
</dbReference>
<dbReference type="Gene3D" id="3.30.420.40">
    <property type="match status" value="1"/>
</dbReference>
<evidence type="ECO:0000256" key="4">
    <source>
        <dbReference type="ARBA" id="ARBA00011738"/>
    </source>
</evidence>
<evidence type="ECO:0000256" key="8">
    <source>
        <dbReference type="ARBA" id="ARBA00022801"/>
    </source>
</evidence>
<organism evidence="14 16">
    <name type="scientific">Photobacterium damsela subsp. piscicida</name>
    <name type="common">Pasteurella piscicida</name>
    <dbReference type="NCBI Taxonomy" id="38294"/>
    <lineage>
        <taxon>Bacteria</taxon>
        <taxon>Pseudomonadati</taxon>
        <taxon>Pseudomonadota</taxon>
        <taxon>Gammaproteobacteria</taxon>
        <taxon>Vibrionales</taxon>
        <taxon>Vibrionaceae</taxon>
        <taxon>Photobacterium</taxon>
    </lineage>
</organism>
<evidence type="ECO:0000259" key="11">
    <source>
        <dbReference type="Pfam" id="PF02541"/>
    </source>
</evidence>
<dbReference type="GO" id="GO:0006798">
    <property type="term" value="P:polyphosphate catabolic process"/>
    <property type="evidence" value="ECO:0007669"/>
    <property type="project" value="TreeGrafter"/>
</dbReference>
<dbReference type="InterPro" id="IPR030673">
    <property type="entry name" value="PyroPPase_GppA_Ppx"/>
</dbReference>
<comment type="catalytic activity">
    <reaction evidence="10">
        <text>[phosphate](n) + H2O = [phosphate](n-1) + phosphate + H(+)</text>
        <dbReference type="Rhea" id="RHEA:21528"/>
        <dbReference type="Rhea" id="RHEA-COMP:9859"/>
        <dbReference type="Rhea" id="RHEA-COMP:14279"/>
        <dbReference type="ChEBI" id="CHEBI:15377"/>
        <dbReference type="ChEBI" id="CHEBI:15378"/>
        <dbReference type="ChEBI" id="CHEBI:16838"/>
        <dbReference type="ChEBI" id="CHEBI:43474"/>
        <dbReference type="EC" id="3.6.1.11"/>
    </reaction>
</comment>
<accession>A0A1V1V8Y2</accession>
<evidence type="ECO:0000256" key="10">
    <source>
        <dbReference type="ARBA" id="ARBA00047607"/>
    </source>
</evidence>
<comment type="subunit">
    <text evidence="4">Homodimer.</text>
</comment>
<dbReference type="Proteomes" id="UP000516656">
    <property type="component" value="Chromosome 1"/>
</dbReference>
<protein>
    <recommendedName>
        <fullName evidence="6">Exopolyphosphatase</fullName>
        <ecNumber evidence="5">3.6.1.11</ecNumber>
    </recommendedName>
</protein>
<evidence type="ECO:0000256" key="6">
    <source>
        <dbReference type="ARBA" id="ARBA00020416"/>
    </source>
</evidence>